<proteinExistence type="predicted"/>
<sequence length="164" mass="18707">MALWQTLQRKQSHRVYVQVNCQPYKRPDRWEPWKDNRIPETRFVEFFRLSLADFNWLSDELRDELQQDLLGRGEPLTVEAQVAVGLYRLGHGATYVTIGHLPELPPSRYPNPPLQSLGMSYGINNGDHANLSTAEDPPVIPATQPIGPQLVDLAEMDSMRSDVN</sequence>
<gene>
    <name evidence="1" type="ORF">PCASD_00192</name>
</gene>
<accession>A0A2N5VQZ0</accession>
<reference evidence="1 2" key="1">
    <citation type="submission" date="2017-11" db="EMBL/GenBank/DDBJ databases">
        <title>De novo assembly and phasing of dikaryotic genomes from two isolates of Puccinia coronata f. sp. avenae, the causal agent of oat crown rust.</title>
        <authorList>
            <person name="Miller M.E."/>
            <person name="Zhang Y."/>
            <person name="Omidvar V."/>
            <person name="Sperschneider J."/>
            <person name="Schwessinger B."/>
            <person name="Raley C."/>
            <person name="Palmer J.M."/>
            <person name="Garnica D."/>
            <person name="Upadhyaya N."/>
            <person name="Rathjen J."/>
            <person name="Taylor J.M."/>
            <person name="Park R.F."/>
            <person name="Dodds P.N."/>
            <person name="Hirsch C.D."/>
            <person name="Kianian S.F."/>
            <person name="Figueroa M."/>
        </authorList>
    </citation>
    <scope>NUCLEOTIDE SEQUENCE [LARGE SCALE GENOMIC DNA]</scope>
    <source>
        <strain evidence="1">12SD80</strain>
    </source>
</reference>
<evidence type="ECO:0000313" key="2">
    <source>
        <dbReference type="Proteomes" id="UP000235392"/>
    </source>
</evidence>
<name>A0A2N5VQZ0_9BASI</name>
<dbReference type="AlphaFoldDB" id="A0A2N5VQZ0"/>
<dbReference type="EMBL" id="PGCI01000001">
    <property type="protein sequence ID" value="PLW52360.1"/>
    <property type="molecule type" value="Genomic_DNA"/>
</dbReference>
<organism evidence="1 2">
    <name type="scientific">Puccinia coronata f. sp. avenae</name>
    <dbReference type="NCBI Taxonomy" id="200324"/>
    <lineage>
        <taxon>Eukaryota</taxon>
        <taxon>Fungi</taxon>
        <taxon>Dikarya</taxon>
        <taxon>Basidiomycota</taxon>
        <taxon>Pucciniomycotina</taxon>
        <taxon>Pucciniomycetes</taxon>
        <taxon>Pucciniales</taxon>
        <taxon>Pucciniaceae</taxon>
        <taxon>Puccinia</taxon>
    </lineage>
</organism>
<dbReference type="Proteomes" id="UP000235392">
    <property type="component" value="Unassembled WGS sequence"/>
</dbReference>
<comment type="caution">
    <text evidence="1">The sequence shown here is derived from an EMBL/GenBank/DDBJ whole genome shotgun (WGS) entry which is preliminary data.</text>
</comment>
<evidence type="ECO:0000313" key="1">
    <source>
        <dbReference type="EMBL" id="PLW52360.1"/>
    </source>
</evidence>
<protein>
    <submittedName>
        <fullName evidence="1">Uncharacterized protein</fullName>
    </submittedName>
</protein>